<organism evidence="1 2">
    <name type="scientific">Propionivibrio dicarboxylicus</name>
    <dbReference type="NCBI Taxonomy" id="83767"/>
    <lineage>
        <taxon>Bacteria</taxon>
        <taxon>Pseudomonadati</taxon>
        <taxon>Pseudomonadota</taxon>
        <taxon>Betaproteobacteria</taxon>
        <taxon>Rhodocyclales</taxon>
        <taxon>Rhodocyclaceae</taxon>
        <taxon>Propionivibrio</taxon>
    </lineage>
</organism>
<evidence type="ECO:0000313" key="1">
    <source>
        <dbReference type="EMBL" id="SDI13992.1"/>
    </source>
</evidence>
<protein>
    <submittedName>
        <fullName evidence="1">Uncharacterized protein</fullName>
    </submittedName>
</protein>
<evidence type="ECO:0000313" key="2">
    <source>
        <dbReference type="Proteomes" id="UP000198607"/>
    </source>
</evidence>
<dbReference type="STRING" id="83767.SAMN05660652_02933"/>
<accession>A0A1G8I586</accession>
<gene>
    <name evidence="1" type="ORF">SAMN05660652_02933</name>
</gene>
<dbReference type="Proteomes" id="UP000198607">
    <property type="component" value="Unassembled WGS sequence"/>
</dbReference>
<keyword evidence="2" id="KW-1185">Reference proteome</keyword>
<dbReference type="AlphaFoldDB" id="A0A1G8I586"/>
<proteinExistence type="predicted"/>
<dbReference type="EMBL" id="FNCY01000013">
    <property type="protein sequence ID" value="SDI13992.1"/>
    <property type="molecule type" value="Genomic_DNA"/>
</dbReference>
<name>A0A1G8I586_9RHOO</name>
<reference evidence="1 2" key="1">
    <citation type="submission" date="2016-10" db="EMBL/GenBank/DDBJ databases">
        <authorList>
            <person name="de Groot N.N."/>
        </authorList>
    </citation>
    <scope>NUCLEOTIDE SEQUENCE [LARGE SCALE GENOMIC DNA]</scope>
    <source>
        <strain evidence="1 2">DSM 5885</strain>
    </source>
</reference>
<sequence length="240" mass="27550">MAIRQTRIFVPGTEPEEDWAETLLGRVLRPLTEDFAGVLEWFWFSRYGSPIDESGDCDIDVIAEDFKRPKQEGRAAIHRSLRFRYALADADRAAFEQRAHRLIARHGYAVSDFRDYDVVLDTAGDRFLGVENRQASRRERRAQRVTQFYMATSRLVLDALVGPDENGRFRCERNDDLAQNPTGSSFQSLHHVFCNITKVPTEVYVFSKEGQNVIGFGTHVYPPPAPDGTWDQSTPYPIWF</sequence>
<dbReference type="RefSeq" id="WP_143009878.1">
    <property type="nucleotide sequence ID" value="NZ_FNCY01000013.1"/>
</dbReference>
<dbReference type="OrthoDB" id="9854350at2"/>